<protein>
    <submittedName>
        <fullName evidence="5">N-acetylglucosamine 6-phosphate deacetylase</fullName>
    </submittedName>
</protein>
<dbReference type="GO" id="GO:0006046">
    <property type="term" value="P:N-acetylglucosamine catabolic process"/>
    <property type="evidence" value="ECO:0007669"/>
    <property type="project" value="TreeGrafter"/>
</dbReference>
<keyword evidence="6" id="KW-1185">Reference proteome</keyword>
<proteinExistence type="inferred from homology"/>
<organism evidence="5 6">
    <name type="scientific">Terracoccus luteus</name>
    <dbReference type="NCBI Taxonomy" id="53356"/>
    <lineage>
        <taxon>Bacteria</taxon>
        <taxon>Bacillati</taxon>
        <taxon>Actinomycetota</taxon>
        <taxon>Actinomycetes</taxon>
        <taxon>Micrococcales</taxon>
        <taxon>Intrasporangiaceae</taxon>
        <taxon>Terracoccus</taxon>
    </lineage>
</organism>
<dbReference type="PANTHER" id="PTHR11113">
    <property type="entry name" value="N-ACETYLGLUCOSAMINE-6-PHOSPHATE DEACETYLASE"/>
    <property type="match status" value="1"/>
</dbReference>
<dbReference type="InterPro" id="IPR011059">
    <property type="entry name" value="Metal-dep_hydrolase_composite"/>
</dbReference>
<gene>
    <name evidence="5" type="ORF">DFJ68_0278</name>
</gene>
<dbReference type="InterPro" id="IPR032466">
    <property type="entry name" value="Metal_Hydrolase"/>
</dbReference>
<dbReference type="RefSeq" id="WP_121030411.1">
    <property type="nucleotide sequence ID" value="NZ_RBXT01000001.1"/>
</dbReference>
<dbReference type="Gene3D" id="3.20.20.140">
    <property type="entry name" value="Metal-dependent hydrolases"/>
    <property type="match status" value="1"/>
</dbReference>
<dbReference type="AlphaFoldDB" id="A0A495XVW3"/>
<dbReference type="InterPro" id="IPR006680">
    <property type="entry name" value="Amidohydro-rel"/>
</dbReference>
<dbReference type="Proteomes" id="UP000278440">
    <property type="component" value="Unassembled WGS sequence"/>
</dbReference>
<evidence type="ECO:0000259" key="4">
    <source>
        <dbReference type="Pfam" id="PF01979"/>
    </source>
</evidence>
<dbReference type="Pfam" id="PF01979">
    <property type="entry name" value="Amidohydro_1"/>
    <property type="match status" value="1"/>
</dbReference>
<feature type="region of interest" description="Disordered" evidence="3">
    <location>
        <begin position="1"/>
        <end position="36"/>
    </location>
</feature>
<dbReference type="SUPFAM" id="SSF51556">
    <property type="entry name" value="Metallo-dependent hydrolases"/>
    <property type="match status" value="1"/>
</dbReference>
<evidence type="ECO:0000256" key="3">
    <source>
        <dbReference type="SAM" id="MobiDB-lite"/>
    </source>
</evidence>
<sequence>MVQPPAATPSEPSSQSSSAPSAHPAADPPRGHRRDDRGRELRYLRGSAVVGDVVVPDALVVLEGERVVEVRRLETARGADGSPDEDAVTAAAERVRGTIVPGCVDLHCHGGGGTAFTDLDAGAAAAAARHQHGRGSTSLLASLVTLAPDDLLRGVEVLADLADDGLVDGIHLEGPWLAEARCGAHDPALLRDADRSEVARLLEAGRGHVRQVTVAPERRHGLELVRWLVEGGVHAAIGHTTATYAQASEAVAAGAELATHLFNGMDPWHHREPGTVPAALAAAARGELVVELVADGTHLADETVAAVVQLVGVGRVAFVSDAMAAAGVGDGRYVLGGLDVVVDGGVARLAAGPDGAPGAIAGGTGHVAELVARAVSHGLTLPDAVACGSRTPAALLGLPDRGTLAQGSRADLLVLDDDHRVTRVMRRGRWLG</sequence>
<feature type="compositionally biased region" description="Low complexity" evidence="3">
    <location>
        <begin position="1"/>
        <end position="25"/>
    </location>
</feature>
<comment type="caution">
    <text evidence="5">The sequence shown here is derived from an EMBL/GenBank/DDBJ whole genome shotgun (WGS) entry which is preliminary data.</text>
</comment>
<dbReference type="GO" id="GO:0008448">
    <property type="term" value="F:N-acetylglucosamine-6-phosphate deacetylase activity"/>
    <property type="evidence" value="ECO:0007669"/>
    <property type="project" value="TreeGrafter"/>
</dbReference>
<dbReference type="Gene3D" id="2.30.40.10">
    <property type="entry name" value="Urease, subunit C, domain 1"/>
    <property type="match status" value="1"/>
</dbReference>
<evidence type="ECO:0000313" key="6">
    <source>
        <dbReference type="Proteomes" id="UP000278440"/>
    </source>
</evidence>
<dbReference type="EMBL" id="RBXT01000001">
    <property type="protein sequence ID" value="RKT76876.1"/>
    <property type="molecule type" value="Genomic_DNA"/>
</dbReference>
<accession>A0A495XVW3</accession>
<evidence type="ECO:0000313" key="5">
    <source>
        <dbReference type="EMBL" id="RKT76876.1"/>
    </source>
</evidence>
<evidence type="ECO:0000256" key="1">
    <source>
        <dbReference type="ARBA" id="ARBA00010716"/>
    </source>
</evidence>
<dbReference type="SUPFAM" id="SSF51338">
    <property type="entry name" value="Composite domain of metallo-dependent hydrolases"/>
    <property type="match status" value="1"/>
</dbReference>
<keyword evidence="2" id="KW-0378">Hydrolase</keyword>
<comment type="similarity">
    <text evidence="1">Belongs to the metallo-dependent hydrolases superfamily. NagA family.</text>
</comment>
<feature type="domain" description="Amidohydrolase-related" evidence="4">
    <location>
        <begin position="98"/>
        <end position="430"/>
    </location>
</feature>
<name>A0A495XVW3_9MICO</name>
<dbReference type="PANTHER" id="PTHR11113:SF14">
    <property type="entry name" value="N-ACETYLGLUCOSAMINE-6-PHOSPHATE DEACETYLASE"/>
    <property type="match status" value="1"/>
</dbReference>
<reference evidence="5 6" key="1">
    <citation type="submission" date="2018-10" db="EMBL/GenBank/DDBJ databases">
        <title>Sequencing the genomes of 1000 actinobacteria strains.</title>
        <authorList>
            <person name="Klenk H.-P."/>
        </authorList>
    </citation>
    <scope>NUCLEOTIDE SEQUENCE [LARGE SCALE GENOMIC DNA]</scope>
    <source>
        <strain evidence="5 6">DSM 44267</strain>
    </source>
</reference>
<evidence type="ECO:0000256" key="2">
    <source>
        <dbReference type="ARBA" id="ARBA00022801"/>
    </source>
</evidence>
<dbReference type="OrthoDB" id="9776488at2"/>